<protein>
    <recommendedName>
        <fullName evidence="5">TIGR03745 family integrating conjugative element membrane protein</fullName>
    </recommendedName>
</protein>
<proteinExistence type="predicted"/>
<evidence type="ECO:0000256" key="2">
    <source>
        <dbReference type="SAM" id="SignalP"/>
    </source>
</evidence>
<feature type="chain" id="PRO_5046024001" description="TIGR03745 family integrating conjugative element membrane protein" evidence="2">
    <location>
        <begin position="37"/>
        <end position="129"/>
    </location>
</feature>
<comment type="caution">
    <text evidence="3">The sequence shown here is derived from an EMBL/GenBank/DDBJ whole genome shotgun (WGS) entry which is preliminary data.</text>
</comment>
<keyword evidence="4" id="KW-1185">Reference proteome</keyword>
<organism evidence="3 4">
    <name type="scientific">Shewanella sairae</name>
    <dbReference type="NCBI Taxonomy" id="190310"/>
    <lineage>
        <taxon>Bacteria</taxon>
        <taxon>Pseudomonadati</taxon>
        <taxon>Pseudomonadota</taxon>
        <taxon>Gammaproteobacteria</taxon>
        <taxon>Alteromonadales</taxon>
        <taxon>Shewanellaceae</taxon>
        <taxon>Shewanella</taxon>
    </lineage>
</organism>
<dbReference type="Proteomes" id="UP000887104">
    <property type="component" value="Unassembled WGS sequence"/>
</dbReference>
<feature type="transmembrane region" description="Helical" evidence="1">
    <location>
        <begin position="101"/>
        <end position="124"/>
    </location>
</feature>
<sequence>MQIINKKTVNKVKSRLYVLFTTSIATLFLTTQAVQAAIPTNQEPSKGSDDDNILKTWFAYSYDIVLYGGAAGIAAASLYYLIHMWGIFQEVRAQKKEKSDLITDGVIGASLLLLTIWGVTFALARLENA</sequence>
<evidence type="ECO:0000313" key="4">
    <source>
        <dbReference type="Proteomes" id="UP000887104"/>
    </source>
</evidence>
<reference evidence="3" key="1">
    <citation type="submission" date="2021-05" db="EMBL/GenBank/DDBJ databases">
        <title>Molecular characterization for Shewanella algae harboring chromosomal blaOXA-55-like strains isolated from clinical and environment sample.</title>
        <authorList>
            <person name="Ohama Y."/>
            <person name="Aoki K."/>
            <person name="Harada S."/>
            <person name="Moriya K."/>
            <person name="Ishii Y."/>
            <person name="Tateda K."/>
        </authorList>
    </citation>
    <scope>NUCLEOTIDE SEQUENCE</scope>
    <source>
        <strain evidence="3">JCM 11563</strain>
    </source>
</reference>
<keyword evidence="2" id="KW-0732">Signal</keyword>
<name>A0ABQ4P5V8_9GAMM</name>
<dbReference type="Pfam" id="PF11190">
    <property type="entry name" value="DUF2976"/>
    <property type="match status" value="1"/>
</dbReference>
<keyword evidence="1" id="KW-0472">Membrane</keyword>
<feature type="signal peptide" evidence="2">
    <location>
        <begin position="1"/>
        <end position="36"/>
    </location>
</feature>
<evidence type="ECO:0000256" key="1">
    <source>
        <dbReference type="SAM" id="Phobius"/>
    </source>
</evidence>
<feature type="transmembrane region" description="Helical" evidence="1">
    <location>
        <begin position="60"/>
        <end position="81"/>
    </location>
</feature>
<evidence type="ECO:0008006" key="5">
    <source>
        <dbReference type="Google" id="ProtNLM"/>
    </source>
</evidence>
<keyword evidence="1" id="KW-1133">Transmembrane helix</keyword>
<accession>A0ABQ4P5V8</accession>
<dbReference type="EMBL" id="BPEY01000012">
    <property type="protein sequence ID" value="GIU42860.1"/>
    <property type="molecule type" value="Genomic_DNA"/>
</dbReference>
<keyword evidence="1" id="KW-0812">Transmembrane</keyword>
<gene>
    <name evidence="3" type="ORF">TUM4438_10400</name>
</gene>
<dbReference type="NCBIfam" id="TIGR03745">
    <property type="entry name" value="conj_TIGR03745"/>
    <property type="match status" value="1"/>
</dbReference>
<dbReference type="RefSeq" id="WP_220780125.1">
    <property type="nucleotide sequence ID" value="NZ_BPEY01000012.1"/>
</dbReference>
<evidence type="ECO:0000313" key="3">
    <source>
        <dbReference type="EMBL" id="GIU42860.1"/>
    </source>
</evidence>
<dbReference type="InterPro" id="IPR021356">
    <property type="entry name" value="Integr_conj_element_PFL4702"/>
</dbReference>